<feature type="transmembrane region" description="Helical" evidence="2">
    <location>
        <begin position="106"/>
        <end position="128"/>
    </location>
</feature>
<dbReference type="InterPro" id="IPR036259">
    <property type="entry name" value="MFS_trans_sf"/>
</dbReference>
<evidence type="ECO:0000256" key="1">
    <source>
        <dbReference type="ARBA" id="ARBA00004141"/>
    </source>
</evidence>
<dbReference type="SUPFAM" id="SSF103473">
    <property type="entry name" value="MFS general substrate transporter"/>
    <property type="match status" value="1"/>
</dbReference>
<feature type="transmembrane region" description="Helical" evidence="2">
    <location>
        <begin position="213"/>
        <end position="231"/>
    </location>
</feature>
<name>A0A8B7V714_CASCN</name>
<dbReference type="CTD" id="79847"/>
<dbReference type="RefSeq" id="XP_073934525.1">
    <property type="nucleotide sequence ID" value="XM_074078424.1"/>
</dbReference>
<evidence type="ECO:0000256" key="2">
    <source>
        <dbReference type="SAM" id="Phobius"/>
    </source>
</evidence>
<organism evidence="3">
    <name type="scientific">Castor canadensis</name>
    <name type="common">American beaver</name>
    <dbReference type="NCBI Taxonomy" id="51338"/>
    <lineage>
        <taxon>Eukaryota</taxon>
        <taxon>Metazoa</taxon>
        <taxon>Chordata</taxon>
        <taxon>Craniata</taxon>
        <taxon>Vertebrata</taxon>
        <taxon>Euteleostomi</taxon>
        <taxon>Mammalia</taxon>
        <taxon>Eutheria</taxon>
        <taxon>Euarchontoglires</taxon>
        <taxon>Glires</taxon>
        <taxon>Rodentia</taxon>
        <taxon>Castorimorpha</taxon>
        <taxon>Castoridae</taxon>
        <taxon>Castor</taxon>
    </lineage>
</organism>
<feature type="transmembrane region" description="Helical" evidence="2">
    <location>
        <begin position="16"/>
        <end position="38"/>
    </location>
</feature>
<dbReference type="GeneID" id="109691298"/>
<dbReference type="RefSeq" id="XP_020026789.1">
    <property type="nucleotide sequence ID" value="XM_020171200.1"/>
</dbReference>
<accession>A0A8B7V714</accession>
<gene>
    <name evidence="3" type="primary">Mfsd13a</name>
</gene>
<dbReference type="PANTHER" id="PTHR28658">
    <property type="entry name" value="TRANSMEMBRANE PROTEIN 180"/>
    <property type="match status" value="1"/>
</dbReference>
<feature type="transmembrane region" description="Helical" evidence="2">
    <location>
        <begin position="243"/>
        <end position="266"/>
    </location>
</feature>
<keyword evidence="2" id="KW-1133">Transmembrane helix</keyword>
<dbReference type="InterPro" id="IPR040035">
    <property type="entry name" value="TMEM180"/>
</dbReference>
<reference evidence="3" key="1">
    <citation type="submission" date="2025-08" db="UniProtKB">
        <authorList>
            <consortium name="RefSeq"/>
        </authorList>
    </citation>
    <scope>IDENTIFICATION</scope>
    <source>
        <tissue evidence="3">Leukocyte</tissue>
    </source>
</reference>
<dbReference type="GO" id="GO:0016020">
    <property type="term" value="C:membrane"/>
    <property type="evidence" value="ECO:0007669"/>
    <property type="project" value="UniProtKB-SubCell"/>
</dbReference>
<dbReference type="Pfam" id="PF13347">
    <property type="entry name" value="MFS_2"/>
    <property type="match status" value="1"/>
</dbReference>
<dbReference type="AlphaFoldDB" id="A0A8B7V714"/>
<keyword evidence="2 3" id="KW-0812">Transmembrane</keyword>
<proteinExistence type="predicted"/>
<protein>
    <submittedName>
        <fullName evidence="3">Transmembrane protein 180 isoform X2</fullName>
    </submittedName>
</protein>
<keyword evidence="2" id="KW-0472">Membrane</keyword>
<feature type="transmembrane region" description="Helical" evidence="2">
    <location>
        <begin position="382"/>
        <end position="400"/>
    </location>
</feature>
<evidence type="ECO:0000313" key="3">
    <source>
        <dbReference type="RefSeq" id="XP_020026789.1"/>
    </source>
</evidence>
<dbReference type="PANTHER" id="PTHR28658:SF3">
    <property type="entry name" value="TRANSMEMBRANE PROTEIN 180"/>
    <property type="match status" value="1"/>
</dbReference>
<dbReference type="OrthoDB" id="62987at2759"/>
<sequence>MRLAWPQVWLLGLPTAVVYGSLALFTSILHNVFLLYYVDTFVSVYKINKTAFWVGETVFLLWNSLNDPLFGWLSDRQFLSSQPRAAGSLSVFASYAFWNKEDFSSFRAFCVVLAAGSGLGFLGATQLLRQRVEAARRDPGCSSLAMDGGLCGEELLVGSEETGNITLGQYLRQLARHQNFLWFVGMDLVQVFHCHFNSNFFPLFLEHLLLDQISLSTGSFLLGISYVAPHLNNLYFLPLCRRWGVYAVVQGLFLLKLGLSLLMLLAGPDHPGLLCFFIASNRVFTEGTCKLLTLVVTDLVDEDLVLNHRKQAASALLFGMVALVTKPGQTFAPLLGTWLLCFYTGHDIFQQPPMTPMGSIQPWPEPPAPAPAQAPTLRQGCFYLLVLVPITCALLQLFTWSQFTLHGRRLHTIKAQRQNLAQAHTPDIKTV</sequence>
<comment type="subcellular location">
    <subcellularLocation>
        <location evidence="1">Membrane</location>
        <topology evidence="1">Multi-pass membrane protein</topology>
    </subcellularLocation>
</comment>